<dbReference type="OrthoDB" id="127651at2759"/>
<dbReference type="AlphaFoldDB" id="A0A6A3NK54"/>
<organism evidence="1 2">
    <name type="scientific">Phytophthora rubi</name>
    <dbReference type="NCBI Taxonomy" id="129364"/>
    <lineage>
        <taxon>Eukaryota</taxon>
        <taxon>Sar</taxon>
        <taxon>Stramenopiles</taxon>
        <taxon>Oomycota</taxon>
        <taxon>Peronosporomycetes</taxon>
        <taxon>Peronosporales</taxon>
        <taxon>Peronosporaceae</taxon>
        <taxon>Phytophthora</taxon>
    </lineage>
</organism>
<gene>
    <name evidence="1" type="ORF">PR002_g1968</name>
</gene>
<dbReference type="PANTHER" id="PTHR11439:SF517">
    <property type="entry name" value="CYSTEINE-RICH RLK (RECEPTOR-LIKE PROTEIN KINASE) 8"/>
    <property type="match status" value="1"/>
</dbReference>
<dbReference type="Proteomes" id="UP000435112">
    <property type="component" value="Unassembled WGS sequence"/>
</dbReference>
<evidence type="ECO:0008006" key="3">
    <source>
        <dbReference type="Google" id="ProtNLM"/>
    </source>
</evidence>
<comment type="caution">
    <text evidence="1">The sequence shown here is derived from an EMBL/GenBank/DDBJ whole genome shotgun (WGS) entry which is preliminary data.</text>
</comment>
<name>A0A6A3NK54_9STRA</name>
<sequence>MLKDENEVKLLLTVCVDNLLLIGPRDICAKVAASLQETFELTNMGNVKHLLGVEILINRPRRETVYCQRQYVLEVLKRFHMENFATGVQLPKRLACYDHTHYAQAKRVLRYLKATSDFGLLMNVASGDEGRVAAYSDEDYANDPVDRRSVSGYVTTLDGNVVSYASRKQEINALSTC</sequence>
<evidence type="ECO:0000313" key="2">
    <source>
        <dbReference type="Proteomes" id="UP000435112"/>
    </source>
</evidence>
<dbReference type="PANTHER" id="PTHR11439">
    <property type="entry name" value="GAG-POL-RELATED RETROTRANSPOSON"/>
    <property type="match status" value="1"/>
</dbReference>
<reference evidence="1 2" key="1">
    <citation type="submission" date="2018-09" db="EMBL/GenBank/DDBJ databases">
        <title>Genomic investigation of the strawberry pathogen Phytophthora fragariae indicates pathogenicity is determined by transcriptional variation in three key races.</title>
        <authorList>
            <person name="Adams T.M."/>
            <person name="Armitage A.D."/>
            <person name="Sobczyk M.K."/>
            <person name="Bates H.J."/>
            <person name="Dunwell J.M."/>
            <person name="Nellist C.F."/>
            <person name="Harrison R.J."/>
        </authorList>
    </citation>
    <scope>NUCLEOTIDE SEQUENCE [LARGE SCALE GENOMIC DNA]</scope>
    <source>
        <strain evidence="1 2">SCRP324</strain>
    </source>
</reference>
<evidence type="ECO:0000313" key="1">
    <source>
        <dbReference type="EMBL" id="KAE9045888.1"/>
    </source>
</evidence>
<dbReference type="EMBL" id="QXFU01000062">
    <property type="protein sequence ID" value="KAE9045888.1"/>
    <property type="molecule type" value="Genomic_DNA"/>
</dbReference>
<protein>
    <recommendedName>
        <fullName evidence="3">Reverse transcriptase Ty1/copia-type domain-containing protein</fullName>
    </recommendedName>
</protein>
<proteinExistence type="predicted"/>
<accession>A0A6A3NK54</accession>